<sequence length="62" mass="7614">MISRERLARHIFRNTATQSPPFRLQLPEYRHRHKAVNWKVLSYEDKRWRARFGNIPDQHGED</sequence>
<accession>A0A5B7K0F0</accession>
<dbReference type="Proteomes" id="UP000324222">
    <property type="component" value="Unassembled WGS sequence"/>
</dbReference>
<evidence type="ECO:0000313" key="1">
    <source>
        <dbReference type="EMBL" id="MPD00480.1"/>
    </source>
</evidence>
<organism evidence="1 2">
    <name type="scientific">Portunus trituberculatus</name>
    <name type="common">Swimming crab</name>
    <name type="synonym">Neptunus trituberculatus</name>
    <dbReference type="NCBI Taxonomy" id="210409"/>
    <lineage>
        <taxon>Eukaryota</taxon>
        <taxon>Metazoa</taxon>
        <taxon>Ecdysozoa</taxon>
        <taxon>Arthropoda</taxon>
        <taxon>Crustacea</taxon>
        <taxon>Multicrustacea</taxon>
        <taxon>Malacostraca</taxon>
        <taxon>Eumalacostraca</taxon>
        <taxon>Eucarida</taxon>
        <taxon>Decapoda</taxon>
        <taxon>Pleocyemata</taxon>
        <taxon>Brachyura</taxon>
        <taxon>Eubrachyura</taxon>
        <taxon>Portunoidea</taxon>
        <taxon>Portunidae</taxon>
        <taxon>Portuninae</taxon>
        <taxon>Portunus</taxon>
    </lineage>
</organism>
<comment type="caution">
    <text evidence="1">The sequence shown here is derived from an EMBL/GenBank/DDBJ whole genome shotgun (WGS) entry which is preliminary data.</text>
</comment>
<evidence type="ECO:0000313" key="2">
    <source>
        <dbReference type="Proteomes" id="UP000324222"/>
    </source>
</evidence>
<keyword evidence="2" id="KW-1185">Reference proteome</keyword>
<reference evidence="1 2" key="1">
    <citation type="submission" date="2019-05" db="EMBL/GenBank/DDBJ databases">
        <title>Another draft genome of Portunus trituberculatus and its Hox gene families provides insights of decapod evolution.</title>
        <authorList>
            <person name="Jeong J.-H."/>
            <person name="Song I."/>
            <person name="Kim S."/>
            <person name="Choi T."/>
            <person name="Kim D."/>
            <person name="Ryu S."/>
            <person name="Kim W."/>
        </authorList>
    </citation>
    <scope>NUCLEOTIDE SEQUENCE [LARGE SCALE GENOMIC DNA]</scope>
    <source>
        <tissue evidence="1">Muscle</tissue>
    </source>
</reference>
<gene>
    <name evidence="1" type="ORF">E2C01_095953</name>
</gene>
<dbReference type="AlphaFoldDB" id="A0A5B7K0F0"/>
<proteinExistence type="predicted"/>
<protein>
    <submittedName>
        <fullName evidence="1">Uncharacterized protein</fullName>
    </submittedName>
</protein>
<name>A0A5B7K0F0_PORTR</name>
<dbReference type="EMBL" id="VSRR010123095">
    <property type="protein sequence ID" value="MPD00480.1"/>
    <property type="molecule type" value="Genomic_DNA"/>
</dbReference>